<proteinExistence type="predicted"/>
<comment type="caution">
    <text evidence="1">The sequence shown here is derived from an EMBL/GenBank/DDBJ whole genome shotgun (WGS) entry which is preliminary data.</text>
</comment>
<keyword evidence="2" id="KW-1185">Reference proteome</keyword>
<accession>A0A5P0ZVB9</accession>
<organism evidence="1 2">
    <name type="scientific">Companilactobacillus halodurans</name>
    <dbReference type="NCBI Taxonomy" id="2584183"/>
    <lineage>
        <taxon>Bacteria</taxon>
        <taxon>Bacillati</taxon>
        <taxon>Bacillota</taxon>
        <taxon>Bacilli</taxon>
        <taxon>Lactobacillales</taxon>
        <taxon>Lactobacillaceae</taxon>
        <taxon>Companilactobacillus</taxon>
    </lineage>
</organism>
<gene>
    <name evidence="1" type="ORF">FHL05_03880</name>
</gene>
<dbReference type="OrthoDB" id="2322121at2"/>
<dbReference type="Proteomes" id="UP000371423">
    <property type="component" value="Unassembled WGS sequence"/>
</dbReference>
<dbReference type="EMBL" id="VDFO01000010">
    <property type="protein sequence ID" value="MQS97026.1"/>
    <property type="molecule type" value="Genomic_DNA"/>
</dbReference>
<evidence type="ECO:0000313" key="2">
    <source>
        <dbReference type="Proteomes" id="UP000371423"/>
    </source>
</evidence>
<dbReference type="AlphaFoldDB" id="A0A5P0ZVB9"/>
<evidence type="ECO:0000313" key="1">
    <source>
        <dbReference type="EMBL" id="MQS97026.1"/>
    </source>
</evidence>
<sequence length="83" mass="9673">MNKEEVKSKSSINDAPNEFQTAILNVKTRTSVVIFQKDDKPKITFYKDYGTVEVMSLKENYIFSLRNIESIEYDSDECVIYYG</sequence>
<protein>
    <submittedName>
        <fullName evidence="1">Uncharacterized protein</fullName>
    </submittedName>
</protein>
<dbReference type="RefSeq" id="WP_153522080.1">
    <property type="nucleotide sequence ID" value="NZ_VDFO01000010.1"/>
</dbReference>
<reference evidence="1 2" key="1">
    <citation type="journal article" date="2019" name="Syst. Appl. Microbiol.">
        <title>Polyphasic characterization of two novel Lactobacillus spp. isolated from blown salami packages: Description of Lactobacillus halodurans sp. nov. and Lactobacillus salsicarnum sp. nov.</title>
        <authorList>
            <person name="Schuster J.A."/>
            <person name="Klingl A."/>
            <person name="Vogel R.F."/>
            <person name="Ehrmann M.A."/>
        </authorList>
    </citation>
    <scope>NUCLEOTIDE SEQUENCE [LARGE SCALE GENOMIC DNA]</scope>
    <source>
        <strain evidence="1 2">TMW 1.1920</strain>
    </source>
</reference>
<name>A0A5P0ZVB9_9LACO</name>